<dbReference type="Pfam" id="PF21139">
    <property type="entry name" value="BT_MCC_alpha"/>
    <property type="match status" value="1"/>
</dbReference>
<dbReference type="EMBL" id="CP019948">
    <property type="protein sequence ID" value="ARN83725.1"/>
    <property type="molecule type" value="Genomic_DNA"/>
</dbReference>
<keyword evidence="5" id="KW-0092">Biotin</keyword>
<dbReference type="GO" id="GO:0046872">
    <property type="term" value="F:metal ion binding"/>
    <property type="evidence" value="ECO:0007669"/>
    <property type="project" value="InterPro"/>
</dbReference>
<dbReference type="FunFam" id="3.30.470.20:FF:000028">
    <property type="entry name" value="Methylcrotonoyl-CoA carboxylase subunit alpha, mitochondrial"/>
    <property type="match status" value="1"/>
</dbReference>
<reference evidence="9 10" key="1">
    <citation type="submission" date="2017-02" db="EMBL/GenBank/DDBJ databases">
        <authorList>
            <person name="Peterson S.W."/>
        </authorList>
    </citation>
    <scope>NUCLEOTIDE SEQUENCE [LARGE SCALE GENOMIC DNA]</scope>
    <source>
        <strain evidence="9 10">S285</strain>
    </source>
</reference>
<evidence type="ECO:0000313" key="10">
    <source>
        <dbReference type="Proteomes" id="UP000193978"/>
    </source>
</evidence>
<protein>
    <submittedName>
        <fullName evidence="9">3-methylcrotonyl-CoA carboxylase</fullName>
    </submittedName>
</protein>
<dbReference type="InterPro" id="IPR011761">
    <property type="entry name" value="ATP-grasp"/>
</dbReference>
<dbReference type="AlphaFoldDB" id="A0A1W6N1M7"/>
<dbReference type="InterPro" id="IPR005479">
    <property type="entry name" value="CPAse_ATP-bd"/>
</dbReference>
<dbReference type="Pfam" id="PF02786">
    <property type="entry name" value="CPSase_L_D2"/>
    <property type="match status" value="1"/>
</dbReference>
<keyword evidence="10" id="KW-1185">Reference proteome</keyword>
<dbReference type="PROSITE" id="PS00867">
    <property type="entry name" value="CPSASE_2"/>
    <property type="match status" value="1"/>
</dbReference>
<dbReference type="Proteomes" id="UP000193978">
    <property type="component" value="Chromosome"/>
</dbReference>
<dbReference type="InterPro" id="IPR050856">
    <property type="entry name" value="Biotin_carboxylase_complex"/>
</dbReference>
<dbReference type="GO" id="GO:0005524">
    <property type="term" value="F:ATP binding"/>
    <property type="evidence" value="ECO:0007669"/>
    <property type="project" value="UniProtKB-UniRule"/>
</dbReference>
<dbReference type="KEGG" id="mbry:B1812_16395"/>
<evidence type="ECO:0000256" key="2">
    <source>
        <dbReference type="ARBA" id="ARBA00022598"/>
    </source>
</evidence>
<dbReference type="InterPro" id="IPR048429">
    <property type="entry name" value="MCC_alpha_BT"/>
</dbReference>
<evidence type="ECO:0000259" key="8">
    <source>
        <dbReference type="PROSITE" id="PS50979"/>
    </source>
</evidence>
<dbReference type="PROSITE" id="PS50975">
    <property type="entry name" value="ATP_GRASP"/>
    <property type="match status" value="1"/>
</dbReference>
<dbReference type="SUPFAM" id="SSF51230">
    <property type="entry name" value="Single hybrid motif"/>
    <property type="match status" value="1"/>
</dbReference>
<dbReference type="PANTHER" id="PTHR18866">
    <property type="entry name" value="CARBOXYLASE:PYRUVATE/ACETYL-COA/PROPIONYL-COA CARBOXYLASE"/>
    <property type="match status" value="1"/>
</dbReference>
<organism evidence="9 10">
    <name type="scientific">Methylocystis bryophila</name>
    <dbReference type="NCBI Taxonomy" id="655015"/>
    <lineage>
        <taxon>Bacteria</taxon>
        <taxon>Pseudomonadati</taxon>
        <taxon>Pseudomonadota</taxon>
        <taxon>Alphaproteobacteria</taxon>
        <taxon>Hyphomicrobiales</taxon>
        <taxon>Methylocystaceae</taxon>
        <taxon>Methylocystis</taxon>
    </lineage>
</organism>
<dbReference type="Pfam" id="PF00289">
    <property type="entry name" value="Biotin_carb_N"/>
    <property type="match status" value="1"/>
</dbReference>
<dbReference type="InterPro" id="IPR005482">
    <property type="entry name" value="Biotin_COase_C"/>
</dbReference>
<evidence type="ECO:0000259" key="7">
    <source>
        <dbReference type="PROSITE" id="PS50975"/>
    </source>
</evidence>
<dbReference type="InterPro" id="IPR011053">
    <property type="entry name" value="Single_hybrid_motif"/>
</dbReference>
<feature type="domain" description="ATP-grasp" evidence="7">
    <location>
        <begin position="120"/>
        <end position="316"/>
    </location>
</feature>
<dbReference type="PROSITE" id="PS00866">
    <property type="entry name" value="CPSASE_1"/>
    <property type="match status" value="1"/>
</dbReference>
<evidence type="ECO:0000313" key="9">
    <source>
        <dbReference type="EMBL" id="ARN83725.1"/>
    </source>
</evidence>
<dbReference type="SUPFAM" id="SSF51246">
    <property type="entry name" value="Rudiment single hybrid motif"/>
    <property type="match status" value="1"/>
</dbReference>
<dbReference type="InterPro" id="IPR016185">
    <property type="entry name" value="PreATP-grasp_dom_sf"/>
</dbReference>
<dbReference type="Pfam" id="PF00364">
    <property type="entry name" value="Biotin_lipoyl"/>
    <property type="match status" value="1"/>
</dbReference>
<dbReference type="Gene3D" id="3.30.470.20">
    <property type="entry name" value="ATP-grasp fold, B domain"/>
    <property type="match status" value="1"/>
</dbReference>
<dbReference type="InterPro" id="IPR000089">
    <property type="entry name" value="Biotin_lipoyl"/>
</dbReference>
<dbReference type="InterPro" id="IPR005481">
    <property type="entry name" value="BC-like_N"/>
</dbReference>
<dbReference type="GO" id="GO:0016874">
    <property type="term" value="F:ligase activity"/>
    <property type="evidence" value="ECO:0007669"/>
    <property type="project" value="UniProtKB-KW"/>
</dbReference>
<evidence type="ECO:0000256" key="1">
    <source>
        <dbReference type="ARBA" id="ARBA00001953"/>
    </source>
</evidence>
<dbReference type="Gene3D" id="3.30.700.40">
    <property type="match status" value="1"/>
</dbReference>
<dbReference type="Gene3D" id="2.40.50.100">
    <property type="match status" value="1"/>
</dbReference>
<gene>
    <name evidence="9" type="ORF">B1812_16395</name>
</gene>
<dbReference type="STRING" id="655015.B1812_16395"/>
<dbReference type="CDD" id="cd06850">
    <property type="entry name" value="biotinyl_domain"/>
    <property type="match status" value="1"/>
</dbReference>
<keyword evidence="4 6" id="KW-0067">ATP-binding</keyword>
<keyword evidence="2" id="KW-0436">Ligase</keyword>
<dbReference type="InterPro" id="IPR011054">
    <property type="entry name" value="Rudment_hybrid_motif"/>
</dbReference>
<evidence type="ECO:0000256" key="5">
    <source>
        <dbReference type="ARBA" id="ARBA00023267"/>
    </source>
</evidence>
<dbReference type="PANTHER" id="PTHR18866:SF33">
    <property type="entry name" value="METHYLCROTONOYL-COA CARBOXYLASE SUBUNIT ALPHA, MITOCHONDRIAL-RELATED"/>
    <property type="match status" value="1"/>
</dbReference>
<dbReference type="FunFam" id="3.40.50.20:FF:000010">
    <property type="entry name" value="Propionyl-CoA carboxylase subunit alpha"/>
    <property type="match status" value="1"/>
</dbReference>
<sequence>MFRKLLIANRGEIACRIMRTARRLGIDTVAVYSEADATSMHVEQADEAWSIGAAPARESYLSIDKIIDVARRTGAEAIHPGYGFLSENPAFAEACAAAGVVFVGPSASAMRLMGSKASAKSLMERAGVSIIPGYHGDATDLASLEREARRLGFPLLVKASSGGGGRGMRLIESLDQLRDAVAAASREALSAFGEGRVLLERRLLRARHVEVQIFADAEGGCLAFQERDCSLQRRRQKILEETPAPGLARELREAMQQAAVTAARSVGYVGAGTVEFLLEDGRFYFLEMNTRLQVEHPITEMVAGQDLVEWQLRVAAGERLPIGQEALHLRGCAIEARICAEDPQQDFLPSTGLIERLRLPDLGEHIRVDAGVRGGDRITPYYDPLLAKLIVWGEHRAAALQRLQRALDQFEIVGPATNLDFLRALSRETWLESGAYDTTSVEANAAELRRTTPLAPEDERVILAAGAAVWLSDLCLEARATAAGRDGACAPWDATDGWRLDGRQGADVEFLMNDQRIKLRLHPEGEGAFRLESNGHAARVEFAPSGAELRLCVDGVWREVGVVRRAAALVIVLRGRNHVLAPHDPLRSASRPGDSDRRLIAPLPARVTRVHATNGQVVKAGASIVTLEVMKTEFVLRAPRDGAIAGLACKEGEWVPEGATLAYISDDAAPVVAATNGEG</sequence>
<dbReference type="SUPFAM" id="SSF56059">
    <property type="entry name" value="Glutathione synthetase ATP-binding domain-like"/>
    <property type="match status" value="1"/>
</dbReference>
<keyword evidence="3 6" id="KW-0547">Nucleotide-binding</keyword>
<evidence type="ECO:0000256" key="3">
    <source>
        <dbReference type="ARBA" id="ARBA00022741"/>
    </source>
</evidence>
<dbReference type="PROSITE" id="PS50979">
    <property type="entry name" value="BC"/>
    <property type="match status" value="1"/>
</dbReference>
<dbReference type="SUPFAM" id="SSF52440">
    <property type="entry name" value="PreATP-grasp domain"/>
    <property type="match status" value="1"/>
</dbReference>
<dbReference type="OrthoDB" id="9763189at2"/>
<evidence type="ECO:0000256" key="4">
    <source>
        <dbReference type="ARBA" id="ARBA00022840"/>
    </source>
</evidence>
<dbReference type="Pfam" id="PF02785">
    <property type="entry name" value="Biotin_carb_C"/>
    <property type="match status" value="1"/>
</dbReference>
<dbReference type="RefSeq" id="WP_085773783.1">
    <property type="nucleotide sequence ID" value="NZ_CP019948.1"/>
</dbReference>
<name>A0A1W6N1M7_9HYPH</name>
<feature type="domain" description="Biotin carboxylation" evidence="8">
    <location>
        <begin position="1"/>
        <end position="446"/>
    </location>
</feature>
<dbReference type="InterPro" id="IPR011764">
    <property type="entry name" value="Biotin_carboxylation_dom"/>
</dbReference>
<dbReference type="SMART" id="SM00878">
    <property type="entry name" value="Biotin_carb_C"/>
    <property type="match status" value="1"/>
</dbReference>
<accession>A0A1W6N1M7</accession>
<comment type="cofactor">
    <cofactor evidence="1">
        <name>biotin</name>
        <dbReference type="ChEBI" id="CHEBI:57586"/>
    </cofactor>
</comment>
<proteinExistence type="predicted"/>
<evidence type="ECO:0000256" key="6">
    <source>
        <dbReference type="PROSITE-ProRule" id="PRU00409"/>
    </source>
</evidence>